<dbReference type="PROSITE" id="PS00463">
    <property type="entry name" value="ZN2_CY6_FUNGAL_1"/>
    <property type="match status" value="1"/>
</dbReference>
<keyword evidence="1" id="KW-0805">Transcription regulation</keyword>
<reference evidence="7" key="1">
    <citation type="submission" date="2021-01" db="EMBL/GenBank/DDBJ databases">
        <authorList>
            <consortium name="Aspergillus puulaauensis MK2 genome sequencing consortium"/>
            <person name="Kazuki M."/>
            <person name="Futagami T."/>
        </authorList>
    </citation>
    <scope>NUCLEOTIDE SEQUENCE</scope>
    <source>
        <strain evidence="7">MK2</strain>
    </source>
</reference>
<evidence type="ECO:0000256" key="4">
    <source>
        <dbReference type="ARBA" id="ARBA00023242"/>
    </source>
</evidence>
<keyword evidence="8" id="KW-1185">Reference proteome</keyword>
<evidence type="ECO:0000313" key="8">
    <source>
        <dbReference type="Proteomes" id="UP000654913"/>
    </source>
</evidence>
<dbReference type="GO" id="GO:0008270">
    <property type="term" value="F:zinc ion binding"/>
    <property type="evidence" value="ECO:0007669"/>
    <property type="project" value="InterPro"/>
</dbReference>
<dbReference type="RefSeq" id="XP_041553757.1">
    <property type="nucleotide sequence ID" value="XM_041700809.1"/>
</dbReference>
<dbReference type="GO" id="GO:0045944">
    <property type="term" value="P:positive regulation of transcription by RNA polymerase II"/>
    <property type="evidence" value="ECO:0007669"/>
    <property type="project" value="TreeGrafter"/>
</dbReference>
<protein>
    <recommendedName>
        <fullName evidence="6">Zn(2)-C6 fungal-type domain-containing protein</fullName>
    </recommendedName>
</protein>
<dbReference type="InterPro" id="IPR001138">
    <property type="entry name" value="Zn2Cys6_DnaBD"/>
</dbReference>
<dbReference type="InterPro" id="IPR036864">
    <property type="entry name" value="Zn2-C6_fun-type_DNA-bd_sf"/>
</dbReference>
<dbReference type="Pfam" id="PF00172">
    <property type="entry name" value="Zn_clus"/>
    <property type="match status" value="1"/>
</dbReference>
<sequence length="476" mass="52483">MTTPRQRSYSGCWSCRRRRRKCDGARPSCRNCERRGVPCEGYGVRLRWGAGIASRGHFAGAERPVLDTLDSSPSPRATVAAGSSEARPIQQPATVTTITPGLEDAEPQANELLQKFFDSGHHILLSIREARDVFKTMAVLWCQESKACAAVCVALQTLLEPEMHARFEEYFDIALQRFRAEMARTDVLSQGTLAAGNLLCTVSFFHGKPWTFHVQGLYEHLTHSPPSSSILHAPDPACNSLIGSLGIMDLPPFIAGRRSPPMHIWYHHCRGRSRRWLGPANTNTGGTAGIEPITGLPRSLIDLFSCMGFSPDQDLERAFWGWPGEEGGVAQVQLWEAYRFAGVLAVRRNSHSSLGLDASGSGHESASSEVVISRLVGAIDALTRAGDMDEDDEAVFNAIRYPLVIAGSDVDVMRAHPGWRGMIERTLRTLVEEDPYAQCRLTLDVLSEVWSLWEQGRDVGVEEVAVERGVELYLVS</sequence>
<keyword evidence="3" id="KW-0804">Transcription</keyword>
<accession>A0A7R8ALI7</accession>
<dbReference type="Proteomes" id="UP000654913">
    <property type="component" value="Chromosome 2"/>
</dbReference>
<name>A0A7R8ALI7_9EURO</name>
<dbReference type="GO" id="GO:0000981">
    <property type="term" value="F:DNA-binding transcription factor activity, RNA polymerase II-specific"/>
    <property type="evidence" value="ECO:0007669"/>
    <property type="project" value="InterPro"/>
</dbReference>
<dbReference type="PANTHER" id="PTHR37534:SF44">
    <property type="entry name" value="ZN(II)2CYS6 TRANSCRIPTION FACTOR (EUROFUNG)"/>
    <property type="match status" value="1"/>
</dbReference>
<dbReference type="SUPFAM" id="SSF57701">
    <property type="entry name" value="Zn2/Cys6 DNA-binding domain"/>
    <property type="match status" value="1"/>
</dbReference>
<evidence type="ECO:0000256" key="5">
    <source>
        <dbReference type="SAM" id="MobiDB-lite"/>
    </source>
</evidence>
<reference evidence="7" key="2">
    <citation type="submission" date="2021-02" db="EMBL/GenBank/DDBJ databases">
        <title>Aspergillus puulaauensis MK2 genome sequence.</title>
        <authorList>
            <person name="Futagami T."/>
            <person name="Mori K."/>
            <person name="Kadooka C."/>
            <person name="Tanaka T."/>
        </authorList>
    </citation>
    <scope>NUCLEOTIDE SEQUENCE</scope>
    <source>
        <strain evidence="7">MK2</strain>
    </source>
</reference>
<keyword evidence="4" id="KW-0539">Nucleus</keyword>
<evidence type="ECO:0000259" key="6">
    <source>
        <dbReference type="PROSITE" id="PS50048"/>
    </source>
</evidence>
<dbReference type="PROSITE" id="PS50048">
    <property type="entry name" value="ZN2_CY6_FUNGAL_2"/>
    <property type="match status" value="1"/>
</dbReference>
<dbReference type="OrthoDB" id="3251668at2759"/>
<dbReference type="KEGG" id="apuu:APUU_21995S"/>
<dbReference type="SMART" id="SM00066">
    <property type="entry name" value="GAL4"/>
    <property type="match status" value="1"/>
</dbReference>
<dbReference type="PANTHER" id="PTHR37534">
    <property type="entry name" value="TRANSCRIPTIONAL ACTIVATOR PROTEIN UGA3"/>
    <property type="match status" value="1"/>
</dbReference>
<keyword evidence="2" id="KW-0238">DNA-binding</keyword>
<dbReference type="Gene3D" id="4.10.240.10">
    <property type="entry name" value="Zn(2)-C6 fungal-type DNA-binding domain"/>
    <property type="match status" value="1"/>
</dbReference>
<evidence type="ECO:0000256" key="3">
    <source>
        <dbReference type="ARBA" id="ARBA00023163"/>
    </source>
</evidence>
<dbReference type="AlphaFoldDB" id="A0A7R8ALI7"/>
<dbReference type="GeneID" id="64971568"/>
<feature type="region of interest" description="Disordered" evidence="5">
    <location>
        <begin position="65"/>
        <end position="92"/>
    </location>
</feature>
<dbReference type="EMBL" id="AP024444">
    <property type="protein sequence ID" value="BCS21563.1"/>
    <property type="molecule type" value="Genomic_DNA"/>
</dbReference>
<evidence type="ECO:0000256" key="2">
    <source>
        <dbReference type="ARBA" id="ARBA00023125"/>
    </source>
</evidence>
<evidence type="ECO:0000313" key="7">
    <source>
        <dbReference type="EMBL" id="BCS21563.1"/>
    </source>
</evidence>
<proteinExistence type="predicted"/>
<feature type="domain" description="Zn(2)-C6 fungal-type" evidence="6">
    <location>
        <begin position="11"/>
        <end position="39"/>
    </location>
</feature>
<evidence type="ECO:0000256" key="1">
    <source>
        <dbReference type="ARBA" id="ARBA00023015"/>
    </source>
</evidence>
<dbReference type="GO" id="GO:0005634">
    <property type="term" value="C:nucleus"/>
    <property type="evidence" value="ECO:0007669"/>
    <property type="project" value="TreeGrafter"/>
</dbReference>
<gene>
    <name evidence="7" type="ORF">APUU_21995S</name>
</gene>
<dbReference type="GO" id="GO:0000976">
    <property type="term" value="F:transcription cis-regulatory region binding"/>
    <property type="evidence" value="ECO:0007669"/>
    <property type="project" value="TreeGrafter"/>
</dbReference>
<organism evidence="7 8">
    <name type="scientific">Aspergillus puulaauensis</name>
    <dbReference type="NCBI Taxonomy" id="1220207"/>
    <lineage>
        <taxon>Eukaryota</taxon>
        <taxon>Fungi</taxon>
        <taxon>Dikarya</taxon>
        <taxon>Ascomycota</taxon>
        <taxon>Pezizomycotina</taxon>
        <taxon>Eurotiomycetes</taxon>
        <taxon>Eurotiomycetidae</taxon>
        <taxon>Eurotiales</taxon>
        <taxon>Aspergillaceae</taxon>
        <taxon>Aspergillus</taxon>
    </lineage>
</organism>
<dbReference type="CDD" id="cd00067">
    <property type="entry name" value="GAL4"/>
    <property type="match status" value="1"/>
</dbReference>